<dbReference type="OrthoDB" id="9843149at2"/>
<keyword evidence="3" id="KW-1185">Reference proteome</keyword>
<reference evidence="2 3" key="1">
    <citation type="submission" date="2019-03" db="EMBL/GenBank/DDBJ databases">
        <title>Genomic Encyclopedia of Archaeal and Bacterial Type Strains, Phase II (KMG-II): from individual species to whole genera.</title>
        <authorList>
            <person name="Goeker M."/>
        </authorList>
    </citation>
    <scope>NUCLEOTIDE SEQUENCE [LARGE SCALE GENOMIC DNA]</scope>
    <source>
        <strain evidence="2 3">ATCC 25309</strain>
    </source>
</reference>
<dbReference type="EMBL" id="SOCA01000005">
    <property type="protein sequence ID" value="TDU69406.1"/>
    <property type="molecule type" value="Genomic_DNA"/>
</dbReference>
<keyword evidence="1" id="KW-0472">Membrane</keyword>
<feature type="transmembrane region" description="Helical" evidence="1">
    <location>
        <begin position="112"/>
        <end position="129"/>
    </location>
</feature>
<name>A0A4R7RWP4_9BACT</name>
<keyword evidence="1" id="KW-1133">Transmembrane helix</keyword>
<dbReference type="RefSeq" id="WP_133796094.1">
    <property type="nucleotide sequence ID" value="NZ_SOCA01000005.1"/>
</dbReference>
<keyword evidence="1" id="KW-0812">Transmembrane</keyword>
<feature type="transmembrane region" description="Helical" evidence="1">
    <location>
        <begin position="136"/>
        <end position="153"/>
    </location>
</feature>
<gene>
    <name evidence="2" type="ORF">EI77_03059</name>
</gene>
<accession>A0A4R7RWP4</accession>
<evidence type="ECO:0008006" key="4">
    <source>
        <dbReference type="Google" id="ProtNLM"/>
    </source>
</evidence>
<protein>
    <recommendedName>
        <fullName evidence="4">DUF4337 domain-containing protein</fullName>
    </recommendedName>
</protein>
<comment type="caution">
    <text evidence="2">The sequence shown here is derived from an EMBL/GenBank/DDBJ whole genome shotgun (WGS) entry which is preliminary data.</text>
</comment>
<evidence type="ECO:0000313" key="2">
    <source>
        <dbReference type="EMBL" id="TDU69406.1"/>
    </source>
</evidence>
<organism evidence="2 3">
    <name type="scientific">Prosthecobacter fusiformis</name>
    <dbReference type="NCBI Taxonomy" id="48464"/>
    <lineage>
        <taxon>Bacteria</taxon>
        <taxon>Pseudomonadati</taxon>
        <taxon>Verrucomicrobiota</taxon>
        <taxon>Verrucomicrobiia</taxon>
        <taxon>Verrucomicrobiales</taxon>
        <taxon>Verrucomicrobiaceae</taxon>
        <taxon>Prosthecobacter</taxon>
    </lineage>
</organism>
<sequence length="198" mass="22630">MRAFAVTLFIIGNLIFLTQLGKDVHQLIWGMETSMFDEFEPEKISARAETNTAALLEEFRKADAEIKVLERSKTSDETYQVRKENESLYNTRNEARVELLARESKSAELRDLWVFSGYGIFLIAVGGILSRKAVTWPGLAVLVSGFSILEYWASPPFFEGAGTEFRTLLWNKTFLTFFALFALYACAVMFDRKLPIKR</sequence>
<evidence type="ECO:0000256" key="1">
    <source>
        <dbReference type="SAM" id="Phobius"/>
    </source>
</evidence>
<proteinExistence type="predicted"/>
<feature type="transmembrane region" description="Helical" evidence="1">
    <location>
        <begin position="173"/>
        <end position="190"/>
    </location>
</feature>
<evidence type="ECO:0000313" key="3">
    <source>
        <dbReference type="Proteomes" id="UP000295662"/>
    </source>
</evidence>
<dbReference type="Proteomes" id="UP000295662">
    <property type="component" value="Unassembled WGS sequence"/>
</dbReference>
<dbReference type="AlphaFoldDB" id="A0A4R7RWP4"/>